<gene>
    <name evidence="2" type="ORF">EV421DRAFT_1831199</name>
</gene>
<sequence length="89" mass="9990">MIPRSTSVTQECLSDNKDTLYMLQHGRKQRSSSSFGLLRLDILAFVGVDFIYSPLLGGGSSRCRDRGVLFVFVCLINFLFFGGSFTVWL</sequence>
<organism evidence="2 3">
    <name type="scientific">Armillaria borealis</name>
    <dbReference type="NCBI Taxonomy" id="47425"/>
    <lineage>
        <taxon>Eukaryota</taxon>
        <taxon>Fungi</taxon>
        <taxon>Dikarya</taxon>
        <taxon>Basidiomycota</taxon>
        <taxon>Agaricomycotina</taxon>
        <taxon>Agaricomycetes</taxon>
        <taxon>Agaricomycetidae</taxon>
        <taxon>Agaricales</taxon>
        <taxon>Marasmiineae</taxon>
        <taxon>Physalacriaceae</taxon>
        <taxon>Armillaria</taxon>
    </lineage>
</organism>
<dbReference type="Proteomes" id="UP001175226">
    <property type="component" value="Unassembled WGS sequence"/>
</dbReference>
<keyword evidence="1" id="KW-1133">Transmembrane helix</keyword>
<feature type="transmembrane region" description="Helical" evidence="1">
    <location>
        <begin position="67"/>
        <end position="88"/>
    </location>
</feature>
<comment type="caution">
    <text evidence="2">The sequence shown here is derived from an EMBL/GenBank/DDBJ whole genome shotgun (WGS) entry which is preliminary data.</text>
</comment>
<evidence type="ECO:0000313" key="3">
    <source>
        <dbReference type="Proteomes" id="UP001175226"/>
    </source>
</evidence>
<keyword evidence="3" id="KW-1185">Reference proteome</keyword>
<keyword evidence="1" id="KW-0812">Transmembrane</keyword>
<keyword evidence="1" id="KW-0472">Membrane</keyword>
<reference evidence="2" key="1">
    <citation type="submission" date="2023-06" db="EMBL/GenBank/DDBJ databases">
        <authorList>
            <consortium name="Lawrence Berkeley National Laboratory"/>
            <person name="Ahrendt S."/>
            <person name="Sahu N."/>
            <person name="Indic B."/>
            <person name="Wong-Bajracharya J."/>
            <person name="Merenyi Z."/>
            <person name="Ke H.-M."/>
            <person name="Monk M."/>
            <person name="Kocsube S."/>
            <person name="Drula E."/>
            <person name="Lipzen A."/>
            <person name="Balint B."/>
            <person name="Henrissat B."/>
            <person name="Andreopoulos B."/>
            <person name="Martin F.M."/>
            <person name="Harder C.B."/>
            <person name="Rigling D."/>
            <person name="Ford K.L."/>
            <person name="Foster G.D."/>
            <person name="Pangilinan J."/>
            <person name="Papanicolaou A."/>
            <person name="Barry K."/>
            <person name="LaButti K."/>
            <person name="Viragh M."/>
            <person name="Koriabine M."/>
            <person name="Yan M."/>
            <person name="Riley R."/>
            <person name="Champramary S."/>
            <person name="Plett K.L."/>
            <person name="Tsai I.J."/>
            <person name="Slot J."/>
            <person name="Sipos G."/>
            <person name="Plett J."/>
            <person name="Nagy L.G."/>
            <person name="Grigoriev I.V."/>
        </authorList>
    </citation>
    <scope>NUCLEOTIDE SEQUENCE</scope>
    <source>
        <strain evidence="2">FPL87.14</strain>
    </source>
</reference>
<name>A0AA39J7B1_9AGAR</name>
<protein>
    <recommendedName>
        <fullName evidence="4">Transmembrane protein</fullName>
    </recommendedName>
</protein>
<accession>A0AA39J7B1</accession>
<evidence type="ECO:0000313" key="2">
    <source>
        <dbReference type="EMBL" id="KAK0436556.1"/>
    </source>
</evidence>
<evidence type="ECO:0008006" key="4">
    <source>
        <dbReference type="Google" id="ProtNLM"/>
    </source>
</evidence>
<proteinExistence type="predicted"/>
<dbReference type="AlphaFoldDB" id="A0AA39J7B1"/>
<dbReference type="EMBL" id="JAUEPT010000054">
    <property type="protein sequence ID" value="KAK0436556.1"/>
    <property type="molecule type" value="Genomic_DNA"/>
</dbReference>
<feature type="transmembrane region" description="Helical" evidence="1">
    <location>
        <begin position="37"/>
        <end position="55"/>
    </location>
</feature>
<evidence type="ECO:0000256" key="1">
    <source>
        <dbReference type="SAM" id="Phobius"/>
    </source>
</evidence>